<accession>A0A143PPF7</accession>
<sequence length="74" mass="8296">MTDKKPTDGMRPEYDLTGGVRGKYYERYQQGTNIVLLEPDLARVFRDSGSVNKALRVYLAEHGEPPPSKARKAG</sequence>
<dbReference type="KEGG" id="abac:LuPra_02928"/>
<dbReference type="STRING" id="1855912.LuPra_02928"/>
<reference evidence="2" key="2">
    <citation type="submission" date="2016-04" db="EMBL/GenBank/DDBJ databases">
        <title>First Complete Genome Sequence of a Subdivision 6 Acidobacterium.</title>
        <authorList>
            <person name="Huang S."/>
            <person name="Vieira S."/>
            <person name="Bunk B."/>
            <person name="Riedel T."/>
            <person name="Sproeer C."/>
            <person name="Overmann J."/>
        </authorList>
    </citation>
    <scope>NUCLEOTIDE SEQUENCE [LARGE SCALE GENOMIC DNA]</scope>
    <source>
        <strain evidence="2">DSM 100886 HEG_-6_39</strain>
    </source>
</reference>
<keyword evidence="2" id="KW-1185">Reference proteome</keyword>
<organism evidence="1 2">
    <name type="scientific">Luteitalea pratensis</name>
    <dbReference type="NCBI Taxonomy" id="1855912"/>
    <lineage>
        <taxon>Bacteria</taxon>
        <taxon>Pseudomonadati</taxon>
        <taxon>Acidobacteriota</taxon>
        <taxon>Vicinamibacteria</taxon>
        <taxon>Vicinamibacterales</taxon>
        <taxon>Vicinamibacteraceae</taxon>
        <taxon>Luteitalea</taxon>
    </lineage>
</organism>
<name>A0A143PPF7_LUTPR</name>
<proteinExistence type="predicted"/>
<evidence type="ECO:0000313" key="1">
    <source>
        <dbReference type="EMBL" id="AMY09704.1"/>
    </source>
</evidence>
<reference evidence="1 2" key="1">
    <citation type="journal article" date="2016" name="Genome Announc.">
        <title>First Complete Genome Sequence of a Subdivision 6 Acidobacterium Strain.</title>
        <authorList>
            <person name="Huang S."/>
            <person name="Vieira S."/>
            <person name="Bunk B."/>
            <person name="Riedel T."/>
            <person name="Sproer C."/>
            <person name="Overmann J."/>
        </authorList>
    </citation>
    <scope>NUCLEOTIDE SEQUENCE [LARGE SCALE GENOMIC DNA]</scope>
    <source>
        <strain evidence="2">DSM 100886 HEG_-6_39</strain>
    </source>
</reference>
<dbReference type="EMBL" id="CP015136">
    <property type="protein sequence ID" value="AMY09704.1"/>
    <property type="molecule type" value="Genomic_DNA"/>
</dbReference>
<evidence type="ECO:0000313" key="2">
    <source>
        <dbReference type="Proteomes" id="UP000076079"/>
    </source>
</evidence>
<dbReference type="AlphaFoldDB" id="A0A143PPF7"/>
<dbReference type="Proteomes" id="UP000076079">
    <property type="component" value="Chromosome"/>
</dbReference>
<protein>
    <submittedName>
        <fullName evidence="1">Uncharacterized protein</fullName>
    </submittedName>
</protein>
<gene>
    <name evidence="1" type="ORF">LuPra_02928</name>
</gene>